<dbReference type="PANTHER" id="PTHR43139">
    <property type="entry name" value="SI:DKEY-122A22.2"/>
    <property type="match status" value="1"/>
</dbReference>
<evidence type="ECO:0000259" key="2">
    <source>
        <dbReference type="Pfam" id="PF00561"/>
    </source>
</evidence>
<feature type="transmembrane region" description="Helical" evidence="1">
    <location>
        <begin position="12"/>
        <end position="35"/>
    </location>
</feature>
<accession>A0A834Z3Z8</accession>
<dbReference type="Gene3D" id="3.40.50.1820">
    <property type="entry name" value="alpha/beta hydrolase"/>
    <property type="match status" value="1"/>
</dbReference>
<sequence length="331" mass="37977">MDYVRHFRSLCFYYLAIAATVYWKAVSGLSSMNWFPGLVTLSDRALSKYFQYCGLSPCTVDLDDQTVMHFWVPKHRRFDKPSLVMVHGYGGNSRWQFCTMIGPLSQSFDVYVPDLVFFGKSFSKRSDRTDVFQAKCIGEGLRRMGLKRFSVFGISYGGFVAYRMADLYQEEVEKVVLSSSAICRTDDQVKEELQKLGRDVIEILVPAQPDDLRFLFNRSMSRPWKGIPDFFLRNYINMIYKDHRTEKIELVEHVLASKADTDLLPVLNQETLIIWGDQDIIFSPYFASQLQSHLGPKSKIEMIKDVGHATNIESPAQLNNLIKSFLSGSSN</sequence>
<name>A0A834Z3Z8_TETSI</name>
<dbReference type="InterPro" id="IPR052370">
    <property type="entry name" value="Meta-cleavage_hydrolase"/>
</dbReference>
<keyword evidence="1" id="KW-1133">Transmembrane helix</keyword>
<keyword evidence="4" id="KW-1185">Reference proteome</keyword>
<dbReference type="AlphaFoldDB" id="A0A834Z3Z8"/>
<dbReference type="EMBL" id="JABCRI010000009">
    <property type="protein sequence ID" value="KAF8401094.1"/>
    <property type="molecule type" value="Genomic_DNA"/>
</dbReference>
<proteinExistence type="predicted"/>
<dbReference type="OrthoDB" id="6431331at2759"/>
<dbReference type="PANTHER" id="PTHR43139:SF37">
    <property type="entry name" value="ALPHA_BETA-HYDROLASES SUPERFAMILY PROTEIN"/>
    <property type="match status" value="1"/>
</dbReference>
<evidence type="ECO:0000313" key="3">
    <source>
        <dbReference type="EMBL" id="KAF8401094.1"/>
    </source>
</evidence>
<dbReference type="InterPro" id="IPR029058">
    <property type="entry name" value="AB_hydrolase_fold"/>
</dbReference>
<dbReference type="Pfam" id="PF00561">
    <property type="entry name" value="Abhydrolase_1"/>
    <property type="match status" value="1"/>
</dbReference>
<organism evidence="3 4">
    <name type="scientific">Tetracentron sinense</name>
    <name type="common">Spur-leaf</name>
    <dbReference type="NCBI Taxonomy" id="13715"/>
    <lineage>
        <taxon>Eukaryota</taxon>
        <taxon>Viridiplantae</taxon>
        <taxon>Streptophyta</taxon>
        <taxon>Embryophyta</taxon>
        <taxon>Tracheophyta</taxon>
        <taxon>Spermatophyta</taxon>
        <taxon>Magnoliopsida</taxon>
        <taxon>Trochodendrales</taxon>
        <taxon>Trochodendraceae</taxon>
        <taxon>Tetracentron</taxon>
    </lineage>
</organism>
<keyword evidence="1" id="KW-0812">Transmembrane</keyword>
<dbReference type="PRINTS" id="PR00111">
    <property type="entry name" value="ABHYDROLASE"/>
</dbReference>
<gene>
    <name evidence="3" type="ORF">HHK36_014397</name>
</gene>
<evidence type="ECO:0000313" key="4">
    <source>
        <dbReference type="Proteomes" id="UP000655225"/>
    </source>
</evidence>
<keyword evidence="1" id="KW-0472">Membrane</keyword>
<protein>
    <recommendedName>
        <fullName evidence="2">AB hydrolase-1 domain-containing protein</fullName>
    </recommendedName>
</protein>
<dbReference type="InterPro" id="IPR000073">
    <property type="entry name" value="AB_hydrolase_1"/>
</dbReference>
<feature type="domain" description="AB hydrolase-1" evidence="2">
    <location>
        <begin position="81"/>
        <end position="315"/>
    </location>
</feature>
<dbReference type="Proteomes" id="UP000655225">
    <property type="component" value="Unassembled WGS sequence"/>
</dbReference>
<reference evidence="3 4" key="1">
    <citation type="submission" date="2020-04" db="EMBL/GenBank/DDBJ databases">
        <title>Plant Genome Project.</title>
        <authorList>
            <person name="Zhang R.-G."/>
        </authorList>
    </citation>
    <scope>NUCLEOTIDE SEQUENCE [LARGE SCALE GENOMIC DNA]</scope>
    <source>
        <strain evidence="3">YNK0</strain>
        <tissue evidence="3">Leaf</tissue>
    </source>
</reference>
<comment type="caution">
    <text evidence="3">The sequence shown here is derived from an EMBL/GenBank/DDBJ whole genome shotgun (WGS) entry which is preliminary data.</text>
</comment>
<dbReference type="SUPFAM" id="SSF53474">
    <property type="entry name" value="alpha/beta-Hydrolases"/>
    <property type="match status" value="1"/>
</dbReference>
<dbReference type="OMA" id="QTTVHFW"/>
<evidence type="ECO:0000256" key="1">
    <source>
        <dbReference type="SAM" id="Phobius"/>
    </source>
</evidence>